<protein>
    <submittedName>
        <fullName evidence="5">Uncharacterized protein</fullName>
    </submittedName>
</protein>
<evidence type="ECO:0000259" key="4">
    <source>
        <dbReference type="Pfam" id="PF23357"/>
    </source>
</evidence>
<dbReference type="InterPro" id="IPR029062">
    <property type="entry name" value="Class_I_gatase-like"/>
</dbReference>
<proteinExistence type="predicted"/>
<dbReference type="InterPro" id="IPR055396">
    <property type="entry name" value="DUF7088"/>
</dbReference>
<feature type="transmembrane region" description="Helical" evidence="2">
    <location>
        <begin position="53"/>
        <end position="76"/>
    </location>
</feature>
<keyword evidence="2" id="KW-0472">Membrane</keyword>
<sequence>MGITAQEVAGEWSPVSLALLIAGLLIIGLWFLLLDQIAPGFWGRRSTQVGTNAIIATLAMFVIIGLINFLGVRYGVQIDLTENQLFTLSPQSQQVVRNLDQSVKVWVFESPANPADQELLENYRRYGSNLEFEFIDPQLQPELAQKFNVNYIGEVYLEYGNQRELVQTISQGERLSEVQLTNAIERITGDRTDKVYFLQGHGERPLEASDEGGLSQAVSALETKNFTVEPLNLAEQPAVPDDASLIVIAGPKRALFEPEVQALEDYLADGGSLLVMIDPDTNPGLEPLLSDWGVMLTNQIVIDASGQGRLVGLGPATPLVTQYGDHPITQDFGTGFSIYPLAQPVDTQPVEGIQETPLVITNPQSWAENTPEQQPLEFNEQEGDRPGPLVLGVALSRQAESSTASSKSEPEATETPEAEGEDTDQPEATETPEAEGEETDEPEATETPEVSPEDTDEPEAETPEASPTASPEESPEASPSPIQTNESQAKEDEAESRLIVYGNSNFATDSWFDQQLNPDIFINSVSWLSKRDEQALSISPKEPEDRRINLTPVQSGILGWLALLIVPAFGFLTAGMLWWLRR</sequence>
<dbReference type="STRING" id="118168.MC7420_3316"/>
<keyword evidence="2" id="KW-1133">Transmembrane helix</keyword>
<dbReference type="eggNOG" id="COG3225">
    <property type="taxonomic scope" value="Bacteria"/>
</dbReference>
<dbReference type="PANTHER" id="PTHR12969">
    <property type="entry name" value="NGD5/OSM-6/IFT52"/>
    <property type="match status" value="1"/>
</dbReference>
<accession>B4VYS3</accession>
<evidence type="ECO:0000259" key="3">
    <source>
        <dbReference type="Pfam" id="PF09822"/>
    </source>
</evidence>
<evidence type="ECO:0000313" key="5">
    <source>
        <dbReference type="EMBL" id="EDX72870.1"/>
    </source>
</evidence>
<organism evidence="5 6">
    <name type="scientific">Coleofasciculus chthonoplastes PCC 7420</name>
    <dbReference type="NCBI Taxonomy" id="118168"/>
    <lineage>
        <taxon>Bacteria</taxon>
        <taxon>Bacillati</taxon>
        <taxon>Cyanobacteriota</taxon>
        <taxon>Cyanophyceae</taxon>
        <taxon>Coleofasciculales</taxon>
        <taxon>Coleofasciculaceae</taxon>
        <taxon>Coleofasciculus</taxon>
    </lineage>
</organism>
<dbReference type="InterPro" id="IPR039975">
    <property type="entry name" value="IFT52"/>
</dbReference>
<dbReference type="Proteomes" id="UP000003835">
    <property type="component" value="Unassembled WGS sequence"/>
</dbReference>
<name>B4VYS3_9CYAN</name>
<feature type="transmembrane region" description="Helical" evidence="2">
    <location>
        <begin position="557"/>
        <end position="580"/>
    </location>
</feature>
<reference evidence="5 6" key="1">
    <citation type="submission" date="2008-07" db="EMBL/GenBank/DDBJ databases">
        <authorList>
            <person name="Tandeau de Marsac N."/>
            <person name="Ferriera S."/>
            <person name="Johnson J."/>
            <person name="Kravitz S."/>
            <person name="Beeson K."/>
            <person name="Sutton G."/>
            <person name="Rogers Y.-H."/>
            <person name="Friedman R."/>
            <person name="Frazier M."/>
            <person name="Venter J.C."/>
        </authorList>
    </citation>
    <scope>NUCLEOTIDE SEQUENCE [LARGE SCALE GENOMIC DNA]</scope>
    <source>
        <strain evidence="5 6">PCC 7420</strain>
    </source>
</reference>
<dbReference type="Pfam" id="PF09822">
    <property type="entry name" value="ABC_transp_aux"/>
    <property type="match status" value="1"/>
</dbReference>
<evidence type="ECO:0000256" key="2">
    <source>
        <dbReference type="SAM" id="Phobius"/>
    </source>
</evidence>
<dbReference type="PANTHER" id="PTHR12969:SF7">
    <property type="entry name" value="INTRAFLAGELLAR TRANSPORT PROTEIN 52 HOMOLOG"/>
    <property type="match status" value="1"/>
</dbReference>
<dbReference type="AlphaFoldDB" id="B4VYS3"/>
<feature type="region of interest" description="Disordered" evidence="1">
    <location>
        <begin position="368"/>
        <end position="494"/>
    </location>
</feature>
<dbReference type="InterPro" id="IPR019196">
    <property type="entry name" value="ABC_transp_unknown"/>
</dbReference>
<feature type="compositionally biased region" description="Acidic residues" evidence="1">
    <location>
        <begin position="411"/>
        <end position="462"/>
    </location>
</feature>
<feature type="compositionally biased region" description="Low complexity" evidence="1">
    <location>
        <begin position="463"/>
        <end position="481"/>
    </location>
</feature>
<feature type="domain" description="ABC-type uncharacterised transport system" evidence="3">
    <location>
        <begin position="194"/>
        <end position="419"/>
    </location>
</feature>
<evidence type="ECO:0000256" key="1">
    <source>
        <dbReference type="SAM" id="MobiDB-lite"/>
    </source>
</evidence>
<dbReference type="HOGENOM" id="CLU_018716_0_0_3"/>
<evidence type="ECO:0000313" key="6">
    <source>
        <dbReference type="Proteomes" id="UP000003835"/>
    </source>
</evidence>
<feature type="domain" description="DUF7088" evidence="4">
    <location>
        <begin position="82"/>
        <end position="176"/>
    </location>
</feature>
<feature type="transmembrane region" description="Helical" evidence="2">
    <location>
        <begin position="12"/>
        <end position="33"/>
    </location>
</feature>
<keyword evidence="6" id="KW-1185">Reference proteome</keyword>
<dbReference type="Pfam" id="PF23357">
    <property type="entry name" value="DUF7088"/>
    <property type="match status" value="1"/>
</dbReference>
<keyword evidence="2" id="KW-0812">Transmembrane</keyword>
<dbReference type="SUPFAM" id="SSF52317">
    <property type="entry name" value="Class I glutamine amidotransferase-like"/>
    <property type="match status" value="1"/>
</dbReference>
<gene>
    <name evidence="5" type="ORF">MC7420_3316</name>
</gene>
<dbReference type="EMBL" id="DS989861">
    <property type="protein sequence ID" value="EDX72870.1"/>
    <property type="molecule type" value="Genomic_DNA"/>
</dbReference>